<sequence>MIAAWLMSAGQARCEVALPPVNLGDSTFQDGIAGPGAMFQQTLSVYHANTSRDRNGDHLQGTPEVTSVALLTQLSYLSEHRVLGAYWGGEVIVPFSHVRLQPPTGGAIHATGAGDIFVSPFILQWPAASLAGRPFWQRLNINMTLPTARRGRAGRMDLGSGALQLNPHYAFTWETSPAWEISGRVHYLWVDGHHDPAGEREKSRVQPGQAVHLNAAVSRSVNDNLRIGGSMYALMQISDDRIDGASQPGRERTLGFGPSLSWKRGRTSFHAAAYIETEAKLRSEGSRLSLRYAVNL</sequence>
<dbReference type="Proteomes" id="UP001501727">
    <property type="component" value="Unassembled WGS sequence"/>
</dbReference>
<organism evidence="1 2">
    <name type="scientific">Luteimonas lutimaris</name>
    <dbReference type="NCBI Taxonomy" id="698645"/>
    <lineage>
        <taxon>Bacteria</taxon>
        <taxon>Pseudomonadati</taxon>
        <taxon>Pseudomonadota</taxon>
        <taxon>Gammaproteobacteria</taxon>
        <taxon>Lysobacterales</taxon>
        <taxon>Lysobacteraceae</taxon>
        <taxon>Luteimonas</taxon>
    </lineage>
</organism>
<accession>A0ABP7MSH6</accession>
<dbReference type="Pfam" id="PF13557">
    <property type="entry name" value="Phenol_MetA_deg"/>
    <property type="match status" value="1"/>
</dbReference>
<keyword evidence="2" id="KW-1185">Reference proteome</keyword>
<proteinExistence type="predicted"/>
<dbReference type="InterPro" id="IPR025737">
    <property type="entry name" value="FApF"/>
</dbReference>
<reference evidence="2" key="1">
    <citation type="journal article" date="2019" name="Int. J. Syst. Evol. Microbiol.">
        <title>The Global Catalogue of Microorganisms (GCM) 10K type strain sequencing project: providing services to taxonomists for standard genome sequencing and annotation.</title>
        <authorList>
            <consortium name="The Broad Institute Genomics Platform"/>
            <consortium name="The Broad Institute Genome Sequencing Center for Infectious Disease"/>
            <person name="Wu L."/>
            <person name="Ma J."/>
        </authorList>
    </citation>
    <scope>NUCLEOTIDE SEQUENCE [LARGE SCALE GENOMIC DNA]</scope>
    <source>
        <strain evidence="2">JCM 16916</strain>
    </source>
</reference>
<dbReference type="EMBL" id="BAAAZU010000016">
    <property type="protein sequence ID" value="GAA3927641.1"/>
    <property type="molecule type" value="Genomic_DNA"/>
</dbReference>
<comment type="caution">
    <text evidence="1">The sequence shown here is derived from an EMBL/GenBank/DDBJ whole genome shotgun (WGS) entry which is preliminary data.</text>
</comment>
<name>A0ABP7MSH6_9GAMM</name>
<protein>
    <submittedName>
        <fullName evidence="1">Transporter</fullName>
    </submittedName>
</protein>
<evidence type="ECO:0000313" key="1">
    <source>
        <dbReference type="EMBL" id="GAA3927641.1"/>
    </source>
</evidence>
<evidence type="ECO:0000313" key="2">
    <source>
        <dbReference type="Proteomes" id="UP001501727"/>
    </source>
</evidence>
<gene>
    <name evidence="1" type="ORF">GCM10022229_22050</name>
</gene>